<dbReference type="Gene3D" id="1.20.1560.10">
    <property type="entry name" value="ABC transporter type 1, transmembrane domain"/>
    <property type="match status" value="1"/>
</dbReference>
<feature type="transmembrane region" description="Helical" evidence="7">
    <location>
        <begin position="134"/>
        <end position="151"/>
    </location>
</feature>
<dbReference type="InterPro" id="IPR011527">
    <property type="entry name" value="ABC1_TM_dom"/>
</dbReference>
<feature type="transmembrane region" description="Helical" evidence="7">
    <location>
        <begin position="235"/>
        <end position="256"/>
    </location>
</feature>
<dbReference type="GO" id="GO:0042883">
    <property type="term" value="P:cysteine transport"/>
    <property type="evidence" value="ECO:0007669"/>
    <property type="project" value="InterPro"/>
</dbReference>
<feature type="domain" description="ABC transmembrane type-1" evidence="9">
    <location>
        <begin position="16"/>
        <end position="298"/>
    </location>
</feature>
<dbReference type="GO" id="GO:0034040">
    <property type="term" value="F:ATPase-coupled lipid transmembrane transporter activity"/>
    <property type="evidence" value="ECO:0007669"/>
    <property type="project" value="TreeGrafter"/>
</dbReference>
<gene>
    <name evidence="10" type="ORF">QD47_01810</name>
</gene>
<dbReference type="CDD" id="cd18584">
    <property type="entry name" value="ABC_6TM_AarD_CydD"/>
    <property type="match status" value="1"/>
</dbReference>
<sequence length="599" mass="65392">MDKAWFGLKGIRPVMLLLAALSLAQGAAVIAQAIFLAKAVTILFDKHPLVMAWPPLALFFAAFAARHTMIWLQRRTAGRFAEASGASLRERLLARLFERGPVFAAKEGSGKLVTLALDGVDRFRTYLELSIPRMIDMMCVTILVLVSVFTLDVISGVILTATMPILVGFFILLGLAARKQADKQWRSYRLLSHHFTDSLRGLQTLRFLGRSREHGETVGKVSDQYRTATMHTLRVAFLSSFALDFFSMLSVAFVAVGLGLRLISGSVGLEAALAVLILAPEYFMPVRQLGSDYHASLDGKEAWGAMRSILGTEDEAAQQTDSVDILTGSGSTDNAKGDGNALNITGQDMIRLSDICLLNEDGSARLDHISASVEPHMNMIGIVGASGAGKTTLLSLLGGFAEPTSGELNVNGWALAGDAKAEWQRHIAYIPQHPYLFSASLADNIRFYEPEASNEQVEWAIDAVGLRELVDGLPNGLDEPIGEAGRTLSGGQAQRIALARALLSNRPVILLDEPTAHLDIETEWELKQTILSVLQHKRVFLATHRLHWMPDMDCVWMMNQGRLEEAGSHKQLVARKGGYYRLLTGMTEGGDGRYASHGQ</sequence>
<accession>A0A0D7X7A4</accession>
<dbReference type="RefSeq" id="WP_044644516.1">
    <property type="nucleotide sequence ID" value="NZ_JTHP01000002.1"/>
</dbReference>
<comment type="subcellular location">
    <subcellularLocation>
        <location evidence="1">Cell membrane</location>
        <topology evidence="1">Multi-pass membrane protein</topology>
    </subcellularLocation>
</comment>
<dbReference type="AlphaFoldDB" id="A0A0D7X7A4"/>
<feature type="transmembrane region" description="Helical" evidence="7">
    <location>
        <begin position="49"/>
        <end position="65"/>
    </location>
</feature>
<dbReference type="NCBIfam" id="TIGR02857">
    <property type="entry name" value="CydD"/>
    <property type="match status" value="1"/>
</dbReference>
<dbReference type="GO" id="GO:0140359">
    <property type="term" value="F:ABC-type transporter activity"/>
    <property type="evidence" value="ECO:0007669"/>
    <property type="project" value="InterPro"/>
</dbReference>
<evidence type="ECO:0000256" key="7">
    <source>
        <dbReference type="SAM" id="Phobius"/>
    </source>
</evidence>
<keyword evidence="6 7" id="KW-0472">Membrane</keyword>
<dbReference type="InterPro" id="IPR027417">
    <property type="entry name" value="P-loop_NTPase"/>
</dbReference>
<dbReference type="GO" id="GO:0005524">
    <property type="term" value="F:ATP binding"/>
    <property type="evidence" value="ECO:0007669"/>
    <property type="project" value="UniProtKB-KW"/>
</dbReference>
<dbReference type="Pfam" id="PF00005">
    <property type="entry name" value="ABC_tran"/>
    <property type="match status" value="1"/>
</dbReference>
<dbReference type="OrthoDB" id="9806127at2"/>
<dbReference type="InterPro" id="IPR039421">
    <property type="entry name" value="Type_1_exporter"/>
</dbReference>
<dbReference type="SMART" id="SM00382">
    <property type="entry name" value="AAA"/>
    <property type="match status" value="1"/>
</dbReference>
<dbReference type="PROSITE" id="PS00211">
    <property type="entry name" value="ABC_TRANSPORTER_1"/>
    <property type="match status" value="1"/>
</dbReference>
<dbReference type="PROSITE" id="PS50929">
    <property type="entry name" value="ABC_TM1F"/>
    <property type="match status" value="1"/>
</dbReference>
<evidence type="ECO:0000256" key="1">
    <source>
        <dbReference type="ARBA" id="ARBA00004651"/>
    </source>
</evidence>
<dbReference type="Gene3D" id="3.40.50.300">
    <property type="entry name" value="P-loop containing nucleotide triphosphate hydrolases"/>
    <property type="match status" value="1"/>
</dbReference>
<keyword evidence="11" id="KW-1185">Reference proteome</keyword>
<feature type="domain" description="ABC transporter" evidence="8">
    <location>
        <begin position="350"/>
        <end position="585"/>
    </location>
</feature>
<dbReference type="PROSITE" id="PS50893">
    <property type="entry name" value="ABC_TRANSPORTER_2"/>
    <property type="match status" value="1"/>
</dbReference>
<evidence type="ECO:0000259" key="9">
    <source>
        <dbReference type="PROSITE" id="PS50929"/>
    </source>
</evidence>
<dbReference type="InterPro" id="IPR036640">
    <property type="entry name" value="ABC1_TM_sf"/>
</dbReference>
<proteinExistence type="predicted"/>
<keyword evidence="2 7" id="KW-0812">Transmembrane</keyword>
<evidence type="ECO:0000313" key="11">
    <source>
        <dbReference type="Proteomes" id="UP000032534"/>
    </source>
</evidence>
<protein>
    <submittedName>
        <fullName evidence="10">ABC transporter ATP-binding protein</fullName>
    </submittedName>
</protein>
<organism evidence="10 11">
    <name type="scientific">Paenibacillus terrae</name>
    <dbReference type="NCBI Taxonomy" id="159743"/>
    <lineage>
        <taxon>Bacteria</taxon>
        <taxon>Bacillati</taxon>
        <taxon>Bacillota</taxon>
        <taxon>Bacilli</taxon>
        <taxon>Bacillales</taxon>
        <taxon>Paenibacillaceae</taxon>
        <taxon>Paenibacillus</taxon>
    </lineage>
</organism>
<evidence type="ECO:0000256" key="6">
    <source>
        <dbReference type="ARBA" id="ARBA00023136"/>
    </source>
</evidence>
<dbReference type="EMBL" id="JTHP01000002">
    <property type="protein sequence ID" value="KJD47286.1"/>
    <property type="molecule type" value="Genomic_DNA"/>
</dbReference>
<dbReference type="PATRIC" id="fig|159743.3.peg.403"/>
<evidence type="ECO:0000256" key="5">
    <source>
        <dbReference type="ARBA" id="ARBA00022989"/>
    </source>
</evidence>
<evidence type="ECO:0000256" key="3">
    <source>
        <dbReference type="ARBA" id="ARBA00022741"/>
    </source>
</evidence>
<name>A0A0D7X7A4_9BACL</name>
<keyword evidence="3" id="KW-0547">Nucleotide-binding</keyword>
<dbReference type="GO" id="GO:0005886">
    <property type="term" value="C:plasma membrane"/>
    <property type="evidence" value="ECO:0007669"/>
    <property type="project" value="UniProtKB-SubCell"/>
</dbReference>
<evidence type="ECO:0000256" key="4">
    <source>
        <dbReference type="ARBA" id="ARBA00022840"/>
    </source>
</evidence>
<dbReference type="InterPro" id="IPR003593">
    <property type="entry name" value="AAA+_ATPase"/>
</dbReference>
<dbReference type="InterPro" id="IPR014216">
    <property type="entry name" value="ABC_transptr_CydD"/>
</dbReference>
<dbReference type="GO" id="GO:0016887">
    <property type="term" value="F:ATP hydrolysis activity"/>
    <property type="evidence" value="ECO:0007669"/>
    <property type="project" value="InterPro"/>
</dbReference>
<dbReference type="Pfam" id="PF00664">
    <property type="entry name" value="ABC_membrane"/>
    <property type="match status" value="1"/>
</dbReference>
<dbReference type="PANTHER" id="PTHR24221">
    <property type="entry name" value="ATP-BINDING CASSETTE SUB-FAMILY B"/>
    <property type="match status" value="1"/>
</dbReference>
<dbReference type="InterPro" id="IPR003439">
    <property type="entry name" value="ABC_transporter-like_ATP-bd"/>
</dbReference>
<dbReference type="SUPFAM" id="SSF90123">
    <property type="entry name" value="ABC transporter transmembrane region"/>
    <property type="match status" value="1"/>
</dbReference>
<keyword evidence="5 7" id="KW-1133">Transmembrane helix</keyword>
<dbReference type="InterPro" id="IPR017871">
    <property type="entry name" value="ABC_transporter-like_CS"/>
</dbReference>
<dbReference type="Proteomes" id="UP000032534">
    <property type="component" value="Unassembled WGS sequence"/>
</dbReference>
<evidence type="ECO:0000256" key="2">
    <source>
        <dbReference type="ARBA" id="ARBA00022692"/>
    </source>
</evidence>
<dbReference type="PANTHER" id="PTHR24221:SF614">
    <property type="entry name" value="GLUTATHIONE_L-CYSTEINE TRANSPORT SYSTEM ATP-BINDING_PERMEASE PROTEIN CYDC"/>
    <property type="match status" value="1"/>
</dbReference>
<evidence type="ECO:0000259" key="8">
    <source>
        <dbReference type="PROSITE" id="PS50893"/>
    </source>
</evidence>
<comment type="caution">
    <text evidence="10">The sequence shown here is derived from an EMBL/GenBank/DDBJ whole genome shotgun (WGS) entry which is preliminary data.</text>
</comment>
<dbReference type="SUPFAM" id="SSF52540">
    <property type="entry name" value="P-loop containing nucleoside triphosphate hydrolases"/>
    <property type="match status" value="1"/>
</dbReference>
<keyword evidence="4 10" id="KW-0067">ATP-binding</keyword>
<reference evidence="10 11" key="1">
    <citation type="submission" date="2014-11" db="EMBL/GenBank/DDBJ databases">
        <title>Draft Genome Sequences of Paenibacillus polymyxa NRRL B-30509 and Paenibacillus terrae NRRL B-30644, Strains from a Poultry Environment that Produce Tridecaptin A and Paenicidins.</title>
        <authorList>
            <person name="van Belkum M.J."/>
            <person name="Lohans C.T."/>
            <person name="Vederas J.C."/>
        </authorList>
    </citation>
    <scope>NUCLEOTIDE SEQUENCE [LARGE SCALE GENOMIC DNA]</scope>
    <source>
        <strain evidence="10 11">NRRL B-30644</strain>
    </source>
</reference>
<feature type="transmembrane region" description="Helical" evidence="7">
    <location>
        <begin position="157"/>
        <end position="177"/>
    </location>
</feature>
<evidence type="ECO:0000313" key="10">
    <source>
        <dbReference type="EMBL" id="KJD47286.1"/>
    </source>
</evidence>